<proteinExistence type="predicted"/>
<evidence type="ECO:0000313" key="2">
    <source>
        <dbReference type="EMBL" id="TDK48000.1"/>
    </source>
</evidence>
<protein>
    <submittedName>
        <fullName evidence="2">DUF1835 domain-containing protein</fullName>
    </submittedName>
</protein>
<dbReference type="Proteomes" id="UP000295438">
    <property type="component" value="Unassembled WGS sequence"/>
</dbReference>
<evidence type="ECO:0000313" key="3">
    <source>
        <dbReference type="Proteomes" id="UP000295438"/>
    </source>
</evidence>
<evidence type="ECO:0000259" key="1">
    <source>
        <dbReference type="Pfam" id="PF08874"/>
    </source>
</evidence>
<keyword evidence="3" id="KW-1185">Reference proteome</keyword>
<accession>A0A4R5V7J5</accession>
<gene>
    <name evidence="2" type="ORF">E1898_04815</name>
</gene>
<dbReference type="Pfam" id="PF08874">
    <property type="entry name" value="DUF1835"/>
    <property type="match status" value="1"/>
</dbReference>
<feature type="domain" description="DUF1835" evidence="1">
    <location>
        <begin position="4"/>
        <end position="111"/>
    </location>
</feature>
<reference evidence="2 3" key="1">
    <citation type="submission" date="2019-03" db="EMBL/GenBank/DDBJ databases">
        <title>Algoriphagus aquimaris sp. nov., isolated form marine sediment in Pohang, Korea.</title>
        <authorList>
            <person name="Kim J."/>
            <person name="Yoon S.-H."/>
            <person name="Lee S.-S."/>
        </authorList>
    </citation>
    <scope>NUCLEOTIDE SEQUENCE [LARGE SCALE GENOMIC DNA]</scope>
    <source>
        <strain evidence="2 3">F21</strain>
    </source>
</reference>
<dbReference type="EMBL" id="SMUW01000028">
    <property type="protein sequence ID" value="TDK48000.1"/>
    <property type="molecule type" value="Genomic_DNA"/>
</dbReference>
<comment type="caution">
    <text evidence="2">The sequence shown here is derived from an EMBL/GenBank/DDBJ whole genome shotgun (WGS) entry which is preliminary data.</text>
</comment>
<dbReference type="InterPro" id="IPR014973">
    <property type="entry name" value="DUF1835"/>
</dbReference>
<organism evidence="2 3">
    <name type="scientific">Algoriphagus formosus</name>
    <dbReference type="NCBI Taxonomy" id="2007308"/>
    <lineage>
        <taxon>Bacteria</taxon>
        <taxon>Pseudomonadati</taxon>
        <taxon>Bacteroidota</taxon>
        <taxon>Cytophagia</taxon>
        <taxon>Cytophagales</taxon>
        <taxon>Cyclobacteriaceae</taxon>
        <taxon>Algoriphagus</taxon>
    </lineage>
</organism>
<name>A0A4R5V7J5_9BACT</name>
<sequence length="244" mass="28600">MTFHILNGDSLAEQFPKEIPGEKIIFRECLIDGPVAAKTENEFWKLRKDFLEKNYDAEDYDAYSKSEILKITQIQRKSPVYLWFEEDLFCQVNLWKAISLLPDEIELVYLVIPGKQSPYSFAHLNSEQFRVQWKNPIKIDFEDQKQFKTLWKSFQSADTETASLQAQLGKEKFPFLNPALDAWKRMIPSKDSEGLPIETLKEIQAAHPDWGFGKTFQEFQKRHPIFGFGDLQVHRFWESLKKGA</sequence>
<dbReference type="RefSeq" id="WP_133390050.1">
    <property type="nucleotide sequence ID" value="NZ_SMUW01000028.1"/>
</dbReference>
<dbReference type="AlphaFoldDB" id="A0A4R5V7J5"/>